<evidence type="ECO:0000259" key="3">
    <source>
        <dbReference type="Pfam" id="PF00497"/>
    </source>
</evidence>
<keyword evidence="1 2" id="KW-0732">Signal</keyword>
<gene>
    <name evidence="4" type="ORF">N4261_02550</name>
</gene>
<dbReference type="PROSITE" id="PS51257">
    <property type="entry name" value="PROKAR_LIPOPROTEIN"/>
    <property type="match status" value="1"/>
</dbReference>
<evidence type="ECO:0000256" key="1">
    <source>
        <dbReference type="ARBA" id="ARBA00022729"/>
    </source>
</evidence>
<dbReference type="PANTHER" id="PTHR35936">
    <property type="entry name" value="MEMBRANE-BOUND LYTIC MUREIN TRANSGLYCOSYLASE F"/>
    <property type="match status" value="1"/>
</dbReference>
<dbReference type="Pfam" id="PF00497">
    <property type="entry name" value="SBP_bac_3"/>
    <property type="match status" value="1"/>
</dbReference>
<feature type="domain" description="Solute-binding protein family 3/N-terminal" evidence="3">
    <location>
        <begin position="61"/>
        <end position="261"/>
    </location>
</feature>
<proteinExistence type="predicted"/>
<dbReference type="InterPro" id="IPR006311">
    <property type="entry name" value="TAT_signal"/>
</dbReference>
<dbReference type="Proteomes" id="UP001064933">
    <property type="component" value="Chromosome"/>
</dbReference>
<organism evidence="4 5">
    <name type="scientific">Roseateles amylovorans</name>
    <dbReference type="NCBI Taxonomy" id="2978473"/>
    <lineage>
        <taxon>Bacteria</taxon>
        <taxon>Pseudomonadati</taxon>
        <taxon>Pseudomonadota</taxon>
        <taxon>Betaproteobacteria</taxon>
        <taxon>Burkholderiales</taxon>
        <taxon>Sphaerotilaceae</taxon>
        <taxon>Roseateles</taxon>
    </lineage>
</organism>
<dbReference type="Gene3D" id="3.40.190.10">
    <property type="entry name" value="Periplasmic binding protein-like II"/>
    <property type="match status" value="2"/>
</dbReference>
<accession>A0ABY6B1Y7</accession>
<evidence type="ECO:0000256" key="2">
    <source>
        <dbReference type="SAM" id="SignalP"/>
    </source>
</evidence>
<evidence type="ECO:0000313" key="5">
    <source>
        <dbReference type="Proteomes" id="UP001064933"/>
    </source>
</evidence>
<keyword evidence="5" id="KW-1185">Reference proteome</keyword>
<dbReference type="InterPro" id="IPR001638">
    <property type="entry name" value="Solute-binding_3/MltF_N"/>
</dbReference>
<dbReference type="EMBL" id="CP104562">
    <property type="protein sequence ID" value="UXH78840.1"/>
    <property type="molecule type" value="Genomic_DNA"/>
</dbReference>
<protein>
    <submittedName>
        <fullName evidence="4">Transporter substrate-binding domain-containing protein</fullName>
    </submittedName>
</protein>
<dbReference type="PROSITE" id="PS51318">
    <property type="entry name" value="TAT"/>
    <property type="match status" value="1"/>
</dbReference>
<reference evidence="4" key="1">
    <citation type="submission" date="2022-10" db="EMBL/GenBank/DDBJ databases">
        <title>Characterization and whole genome sequencing of a new Roseateles species, isolated from fresh water.</title>
        <authorList>
            <person name="Guliayeva D.Y."/>
            <person name="Akhremchuk A.E."/>
            <person name="Sikolenko M.A."/>
            <person name="Valentovich L.N."/>
            <person name="Sidarenka A.V."/>
        </authorList>
    </citation>
    <scope>NUCLEOTIDE SEQUENCE</scope>
    <source>
        <strain evidence="4">BIM B-1768</strain>
    </source>
</reference>
<evidence type="ECO:0000313" key="4">
    <source>
        <dbReference type="EMBL" id="UXH78840.1"/>
    </source>
</evidence>
<feature type="chain" id="PRO_5047430022" evidence="2">
    <location>
        <begin position="26"/>
        <end position="269"/>
    </location>
</feature>
<dbReference type="RefSeq" id="WP_261758671.1">
    <property type="nucleotide sequence ID" value="NZ_CP104562.2"/>
</dbReference>
<name>A0ABY6B1Y7_9BURK</name>
<sequence length="269" mass="29655">MEHRRRQLLQLAASATLAGCGMARAAAASVAAGGAARPVSVVGTTFSRLFEPASASPGGPPVQGLAVDLLDAILLPAGFAPRYELLPWLRAQSMIEHGPADILVGPYRTPEREKRMRFSQLPFYEDALVFYVRSGQQDLWRDEFASLRRWRVGAVQGWVYGERFDQARSALSVTSVRDLSTALRMLQRGRLDLVAANQRNSEPVIQELGLTDQVQLCAPPFARLRGHFAFSLEPQGAAWHRLVDAGMQRLRASGELQQLARRRGVTLPD</sequence>
<feature type="signal peptide" evidence="2">
    <location>
        <begin position="1"/>
        <end position="25"/>
    </location>
</feature>
<dbReference type="PANTHER" id="PTHR35936:SF25">
    <property type="entry name" value="ABC TRANSPORTER SUBSTRATE-BINDING PROTEIN"/>
    <property type="match status" value="1"/>
</dbReference>
<dbReference type="SUPFAM" id="SSF53850">
    <property type="entry name" value="Periplasmic binding protein-like II"/>
    <property type="match status" value="1"/>
</dbReference>